<accession>A0A934WTJ6</accession>
<dbReference type="Gene3D" id="1.10.1330.10">
    <property type="entry name" value="Dockerin domain"/>
    <property type="match status" value="1"/>
</dbReference>
<reference evidence="1" key="1">
    <citation type="submission" date="2021-01" db="EMBL/GenBank/DDBJ databases">
        <title>Genome public.</title>
        <authorList>
            <person name="Liu C."/>
            <person name="Sun Q."/>
        </authorList>
    </citation>
    <scope>NUCLEOTIDE SEQUENCE</scope>
    <source>
        <strain evidence="1">M6</strain>
    </source>
</reference>
<dbReference type="SUPFAM" id="SSF63446">
    <property type="entry name" value="Type I dockerin domain"/>
    <property type="match status" value="1"/>
</dbReference>
<dbReference type="AlphaFoldDB" id="A0A934WTJ6"/>
<protein>
    <submittedName>
        <fullName evidence="1">Dockerin type I repeat-containing protein</fullName>
    </submittedName>
</protein>
<dbReference type="RefSeq" id="WP_201428387.1">
    <property type="nucleotide sequence ID" value="NZ_JAEQMG010000145.1"/>
</dbReference>
<name>A0A934WTJ6_9FIRM</name>
<proteinExistence type="predicted"/>
<dbReference type="GO" id="GO:0000272">
    <property type="term" value="P:polysaccharide catabolic process"/>
    <property type="evidence" value="ECO:0007669"/>
    <property type="project" value="InterPro"/>
</dbReference>
<dbReference type="PROSITE" id="PS00018">
    <property type="entry name" value="EF_HAND_1"/>
    <property type="match status" value="1"/>
</dbReference>
<dbReference type="GO" id="GO:0004553">
    <property type="term" value="F:hydrolase activity, hydrolyzing O-glycosyl compounds"/>
    <property type="evidence" value="ECO:0007669"/>
    <property type="project" value="InterPro"/>
</dbReference>
<dbReference type="Pfam" id="PF00404">
    <property type="entry name" value="Dockerin_1"/>
    <property type="match status" value="1"/>
</dbReference>
<dbReference type="InterPro" id="IPR002105">
    <property type="entry name" value="Dockerin_1_rpt"/>
</dbReference>
<dbReference type="Proteomes" id="UP000633365">
    <property type="component" value="Unassembled WGS sequence"/>
</dbReference>
<dbReference type="InterPro" id="IPR036439">
    <property type="entry name" value="Dockerin_dom_sf"/>
</dbReference>
<organism evidence="1 2">
    <name type="scientific">Ruminococcus difficilis</name>
    <dbReference type="NCBI Taxonomy" id="2763069"/>
    <lineage>
        <taxon>Bacteria</taxon>
        <taxon>Bacillati</taxon>
        <taxon>Bacillota</taxon>
        <taxon>Clostridia</taxon>
        <taxon>Eubacteriales</taxon>
        <taxon>Oscillospiraceae</taxon>
        <taxon>Ruminococcus</taxon>
    </lineage>
</organism>
<dbReference type="CDD" id="cd14256">
    <property type="entry name" value="Dockerin_I"/>
    <property type="match status" value="1"/>
</dbReference>
<dbReference type="InterPro" id="IPR018247">
    <property type="entry name" value="EF_Hand_1_Ca_BS"/>
</dbReference>
<comment type="caution">
    <text evidence="1">The sequence shown here is derived from an EMBL/GenBank/DDBJ whole genome shotgun (WGS) entry which is preliminary data.</text>
</comment>
<gene>
    <name evidence="1" type="ORF">JKK62_13705</name>
</gene>
<dbReference type="EMBL" id="JAEQMG010000145">
    <property type="protein sequence ID" value="MBK6089682.1"/>
    <property type="molecule type" value="Genomic_DNA"/>
</dbReference>
<keyword evidence="2" id="KW-1185">Reference proteome</keyword>
<evidence type="ECO:0000313" key="2">
    <source>
        <dbReference type="Proteomes" id="UP000633365"/>
    </source>
</evidence>
<sequence length="513" mass="58524">MQTDTALNNVKMDYASVQSGGSLTAQNVKSYCTERTQTEYQDRYCVLSAKRMELKYCDLKYTNIRKYSDSSDTVSVTDSRLEDSSLIVYADTTIDSCIVYGTDMEIYGDLTFQKTTVDAKFEGQNSRIECYGADTNVINCNFKGIAETKQGERQVSLGNGIPATELFSYYTFSGASFEFPYTENVSREVRFTDSLMMLDHIYTTDPAMKLYIDNTRMIMCTGDFNSDEYDYDANITLIGNIDIVNGYWGSSRETGIMIDRLGDYYTFDEATGELHLYNDYGVRAWDQLTYFGYEDGKPVLNHELIEKVKKVVIGKDVTVEGSQWFTDYKNLKEIDNEGQTDDLFDYHGCSSIEKITVGQNVIDMGPNPQDAPTLKTLVYKSDFSYENEYYDIDYLIRYKYSYDSSLPKPAIEKIFVPPATIERWKRNVANEYKDKILPLYLLGDVDGNCDIEIRDATFIQRKIAGINLPFTFNKKTADVDGNNDITIMDVTFFTKASGTYESIVQNRRAGILK</sequence>
<evidence type="ECO:0000313" key="1">
    <source>
        <dbReference type="EMBL" id="MBK6089682.1"/>
    </source>
</evidence>